<dbReference type="InterPro" id="IPR036390">
    <property type="entry name" value="WH_DNA-bd_sf"/>
</dbReference>
<comment type="similarity">
    <text evidence="1">Belongs to the LysR transcriptional regulatory family.</text>
</comment>
<reference evidence="6 7" key="1">
    <citation type="submission" date="2020-08" db="EMBL/GenBank/DDBJ databases">
        <title>Cohnella phylogeny.</title>
        <authorList>
            <person name="Dunlap C."/>
        </authorList>
    </citation>
    <scope>NUCLEOTIDE SEQUENCE [LARGE SCALE GENOMIC DNA]</scope>
    <source>
        <strain evidence="6 7">CBP 2801</strain>
    </source>
</reference>
<keyword evidence="3" id="KW-0238">DNA-binding</keyword>
<name>A0A7X0SI51_9BACL</name>
<dbReference type="RefSeq" id="WP_185128069.1">
    <property type="nucleotide sequence ID" value="NZ_JACJVO010000007.1"/>
</dbReference>
<dbReference type="GO" id="GO:0003700">
    <property type="term" value="F:DNA-binding transcription factor activity"/>
    <property type="evidence" value="ECO:0007669"/>
    <property type="project" value="InterPro"/>
</dbReference>
<organism evidence="6 7">
    <name type="scientific">Cohnella zeiphila</name>
    <dbReference type="NCBI Taxonomy" id="2761120"/>
    <lineage>
        <taxon>Bacteria</taxon>
        <taxon>Bacillati</taxon>
        <taxon>Bacillota</taxon>
        <taxon>Bacilli</taxon>
        <taxon>Bacillales</taxon>
        <taxon>Paenibacillaceae</taxon>
        <taxon>Cohnella</taxon>
    </lineage>
</organism>
<dbReference type="InterPro" id="IPR036388">
    <property type="entry name" value="WH-like_DNA-bd_sf"/>
</dbReference>
<evidence type="ECO:0000256" key="4">
    <source>
        <dbReference type="ARBA" id="ARBA00023163"/>
    </source>
</evidence>
<evidence type="ECO:0000256" key="1">
    <source>
        <dbReference type="ARBA" id="ARBA00009437"/>
    </source>
</evidence>
<evidence type="ECO:0000313" key="6">
    <source>
        <dbReference type="EMBL" id="MBB6730399.1"/>
    </source>
</evidence>
<sequence length="300" mass="33412">MELRQLEYFMAICEELHFSRAAERMGVSAPNISQQIRSLEEELGVLLFDRIGRKIALTEAGAILKEHGAAAFGHLRQAGDAITDLKLKQGGSLSIGVLPGDADLLFDSLVMNFHRTYPKISLSLRETLNVTEEVLDGAIDIGVTIGPVSDDRLTVIPLFHEEFSLAVHPHDPVAGENSIPLEKLRSMNMVLFPADHQCRALIDRFCMEKGFRLKPHLETTTLASLLRMVQSGIGATVLPHLLLASLESEEIRIVRLNQPVPSQDICLIYRSDRYIGYAMRTFIQTLRETIESVIRLAKSS</sequence>
<evidence type="ECO:0000256" key="2">
    <source>
        <dbReference type="ARBA" id="ARBA00023015"/>
    </source>
</evidence>
<dbReference type="GO" id="GO:0003677">
    <property type="term" value="F:DNA binding"/>
    <property type="evidence" value="ECO:0007669"/>
    <property type="project" value="UniProtKB-KW"/>
</dbReference>
<dbReference type="Gene3D" id="3.40.190.290">
    <property type="match status" value="1"/>
</dbReference>
<evidence type="ECO:0000259" key="5">
    <source>
        <dbReference type="PROSITE" id="PS50931"/>
    </source>
</evidence>
<dbReference type="PROSITE" id="PS50931">
    <property type="entry name" value="HTH_LYSR"/>
    <property type="match status" value="1"/>
</dbReference>
<dbReference type="PRINTS" id="PR00039">
    <property type="entry name" value="HTHLYSR"/>
</dbReference>
<proteinExistence type="inferred from homology"/>
<dbReference type="Pfam" id="PF03466">
    <property type="entry name" value="LysR_substrate"/>
    <property type="match status" value="1"/>
</dbReference>
<dbReference type="FunFam" id="1.10.10.10:FF:000001">
    <property type="entry name" value="LysR family transcriptional regulator"/>
    <property type="match status" value="1"/>
</dbReference>
<dbReference type="CDD" id="cd05466">
    <property type="entry name" value="PBP2_LTTR_substrate"/>
    <property type="match status" value="1"/>
</dbReference>
<feature type="domain" description="HTH lysR-type" evidence="5">
    <location>
        <begin position="1"/>
        <end position="58"/>
    </location>
</feature>
<dbReference type="SUPFAM" id="SSF46785">
    <property type="entry name" value="Winged helix' DNA-binding domain"/>
    <property type="match status" value="1"/>
</dbReference>
<dbReference type="InterPro" id="IPR005119">
    <property type="entry name" value="LysR_subst-bd"/>
</dbReference>
<evidence type="ECO:0000313" key="7">
    <source>
        <dbReference type="Proteomes" id="UP000564644"/>
    </source>
</evidence>
<dbReference type="PANTHER" id="PTHR30346:SF31">
    <property type="entry name" value="LYSR SUBSTRATE-BINDING"/>
    <property type="match status" value="1"/>
</dbReference>
<dbReference type="InterPro" id="IPR000847">
    <property type="entry name" value="LysR_HTH_N"/>
</dbReference>
<keyword evidence="4" id="KW-0804">Transcription</keyword>
<keyword evidence="2" id="KW-0805">Transcription regulation</keyword>
<dbReference type="AlphaFoldDB" id="A0A7X0SI51"/>
<dbReference type="Pfam" id="PF00126">
    <property type="entry name" value="HTH_1"/>
    <property type="match status" value="1"/>
</dbReference>
<dbReference type="SUPFAM" id="SSF53850">
    <property type="entry name" value="Periplasmic binding protein-like II"/>
    <property type="match status" value="1"/>
</dbReference>
<dbReference type="EMBL" id="JACJVO010000007">
    <property type="protein sequence ID" value="MBB6730399.1"/>
    <property type="molecule type" value="Genomic_DNA"/>
</dbReference>
<protein>
    <submittedName>
        <fullName evidence="6">LysR family transcriptional regulator</fullName>
    </submittedName>
</protein>
<accession>A0A7X0SI51</accession>
<dbReference type="Gene3D" id="1.10.10.10">
    <property type="entry name" value="Winged helix-like DNA-binding domain superfamily/Winged helix DNA-binding domain"/>
    <property type="match status" value="1"/>
</dbReference>
<evidence type="ECO:0000256" key="3">
    <source>
        <dbReference type="ARBA" id="ARBA00023125"/>
    </source>
</evidence>
<dbReference type="PANTHER" id="PTHR30346">
    <property type="entry name" value="TRANSCRIPTIONAL DUAL REGULATOR HCAR-RELATED"/>
    <property type="match status" value="1"/>
</dbReference>
<keyword evidence="7" id="KW-1185">Reference proteome</keyword>
<comment type="caution">
    <text evidence="6">The sequence shown here is derived from an EMBL/GenBank/DDBJ whole genome shotgun (WGS) entry which is preliminary data.</text>
</comment>
<gene>
    <name evidence="6" type="ORF">H7C18_05750</name>
</gene>
<dbReference type="Proteomes" id="UP000564644">
    <property type="component" value="Unassembled WGS sequence"/>
</dbReference>
<dbReference type="GO" id="GO:0032993">
    <property type="term" value="C:protein-DNA complex"/>
    <property type="evidence" value="ECO:0007669"/>
    <property type="project" value="TreeGrafter"/>
</dbReference>